<keyword evidence="1" id="KW-0175">Coiled coil</keyword>
<feature type="coiled-coil region" evidence="1">
    <location>
        <begin position="11"/>
        <end position="73"/>
    </location>
</feature>
<evidence type="ECO:0000313" key="2">
    <source>
        <dbReference type="EMBL" id="NMM61725.1"/>
    </source>
</evidence>
<accession>A0A7Y0HM21</accession>
<evidence type="ECO:0000256" key="1">
    <source>
        <dbReference type="SAM" id="Coils"/>
    </source>
</evidence>
<dbReference type="EMBL" id="JABBNI010000007">
    <property type="protein sequence ID" value="NMM61725.1"/>
    <property type="molecule type" value="Genomic_DNA"/>
</dbReference>
<protein>
    <submittedName>
        <fullName evidence="2">Uncharacterized protein</fullName>
    </submittedName>
</protein>
<dbReference type="Proteomes" id="UP000537131">
    <property type="component" value="Unassembled WGS sequence"/>
</dbReference>
<dbReference type="AlphaFoldDB" id="A0A7Y0HM21"/>
<comment type="caution">
    <text evidence="2">The sequence shown here is derived from an EMBL/GenBank/DDBJ whole genome shotgun (WGS) entry which is preliminary data.</text>
</comment>
<gene>
    <name evidence="2" type="ORF">HBE96_03270</name>
</gene>
<dbReference type="RefSeq" id="WP_169296333.1">
    <property type="nucleotide sequence ID" value="NZ_JABBNI010000007.1"/>
</dbReference>
<organism evidence="2 3">
    <name type="scientific">Clostridium muellerianum</name>
    <dbReference type="NCBI Taxonomy" id="2716538"/>
    <lineage>
        <taxon>Bacteria</taxon>
        <taxon>Bacillati</taxon>
        <taxon>Bacillota</taxon>
        <taxon>Clostridia</taxon>
        <taxon>Eubacteriales</taxon>
        <taxon>Clostridiaceae</taxon>
        <taxon>Clostridium</taxon>
    </lineage>
</organism>
<evidence type="ECO:0000313" key="3">
    <source>
        <dbReference type="Proteomes" id="UP000537131"/>
    </source>
</evidence>
<name>A0A7Y0HM21_9CLOT</name>
<keyword evidence="3" id="KW-1185">Reference proteome</keyword>
<sequence length="94" mass="11537">MKNEINYKEQYLNIQILLNQSKEEIKRENENIMKLKSENTKYYNDIKNYKEVILKLNDEIKSLKETIKNKDKYYNEKVLVTSLLQDVKFNWSRK</sequence>
<proteinExistence type="predicted"/>
<reference evidence="2 3" key="1">
    <citation type="submission" date="2020-06" db="EMBL/GenBank/DDBJ databases">
        <title>Complete Genome Sequence of Clostridium muelleri sp. nov. P21T, an Acid-Alcohol Producing Acetogen Isolated from Old Hay.</title>
        <authorList>
            <person name="Duncan K.E."/>
            <person name="Tanner R.S."/>
        </authorList>
    </citation>
    <scope>NUCLEOTIDE SEQUENCE [LARGE SCALE GENOMIC DNA]</scope>
    <source>
        <strain evidence="2 3">P21</strain>
    </source>
</reference>